<reference evidence="1 2" key="1">
    <citation type="submission" date="2023-10" db="EMBL/GenBank/DDBJ databases">
        <authorList>
            <person name="Wang X.X."/>
        </authorList>
    </citation>
    <scope>NUCLEOTIDE SEQUENCE [LARGE SCALE GENOMIC DNA]</scope>
    <source>
        <strain evidence="1 2">NBRC 12816</strain>
    </source>
</reference>
<dbReference type="RefSeq" id="WP_319013634.1">
    <property type="nucleotide sequence ID" value="NZ_JAWJZF010000517.1"/>
</dbReference>
<evidence type="ECO:0000313" key="2">
    <source>
        <dbReference type="Proteomes" id="UP001278571"/>
    </source>
</evidence>
<dbReference type="Gene3D" id="1.25.10.10">
    <property type="entry name" value="Leucine-rich Repeat Variant"/>
    <property type="match status" value="2"/>
</dbReference>
<evidence type="ECO:0008006" key="3">
    <source>
        <dbReference type="Google" id="ProtNLM"/>
    </source>
</evidence>
<dbReference type="InterPro" id="IPR011989">
    <property type="entry name" value="ARM-like"/>
</dbReference>
<dbReference type="EMBL" id="JAWJZF010000517">
    <property type="protein sequence ID" value="MDX2297514.1"/>
    <property type="molecule type" value="Genomic_DNA"/>
</dbReference>
<sequence>MSASSDVPVTTRRHLTVLLSGLAVNPCAEPKVLVRLAAADIDRTKLARRRDLPAQAAVILAGDEDADLRSELAAHPRLPAEAQRVLARDVDPRVRGRLAEGAEYFTTVGVHGLDVPEPLSPEVYEVLARDPEPKVRRALALNRNLPDTLRARMLDDGDARTAAIAATEWNPAPAARIGALLARATDTFARELLLLRLDGPLPPEAARVLLAEIDSAEDPARHVGLLRRIAAAADLDAARDHRPGADLTDRFLTDPRLRAAVAANPTLTVQHVMALAHDPDNEVRAAVVARLDLDPVLRESVSVAYDDRSGGNAVEWLLDEELSASDQVAFARSRHQVFRKTLAMRTDLCEEAVGILAGDESFAVRLFVCERQPDAPGWLLARVAADWKSYSRWDMLAHKNFPADAATALARSDDPRDRVVAAAHPGLPWETIEALLADDTDHVRTRAATNPSVPSHRLMTLLTSDDPAVLAGAAANRTLPVVTMYQVLDQAGL</sequence>
<organism evidence="1 2">
    <name type="scientific">Streptomyces roseolus</name>
    <dbReference type="NCBI Taxonomy" id="67358"/>
    <lineage>
        <taxon>Bacteria</taxon>
        <taxon>Bacillati</taxon>
        <taxon>Actinomycetota</taxon>
        <taxon>Actinomycetes</taxon>
        <taxon>Kitasatosporales</taxon>
        <taxon>Streptomycetaceae</taxon>
        <taxon>Streptomyces</taxon>
    </lineage>
</organism>
<dbReference type="Proteomes" id="UP001278571">
    <property type="component" value="Unassembled WGS sequence"/>
</dbReference>
<dbReference type="InterPro" id="IPR016024">
    <property type="entry name" value="ARM-type_fold"/>
</dbReference>
<proteinExistence type="predicted"/>
<name>A0ABU4KJ58_9ACTN</name>
<comment type="caution">
    <text evidence="1">The sequence shown here is derived from an EMBL/GenBank/DDBJ whole genome shotgun (WGS) entry which is preliminary data.</text>
</comment>
<evidence type="ECO:0000313" key="1">
    <source>
        <dbReference type="EMBL" id="MDX2297514.1"/>
    </source>
</evidence>
<keyword evidence="2" id="KW-1185">Reference proteome</keyword>
<gene>
    <name evidence="1" type="ORF">R2363_35720</name>
</gene>
<protein>
    <recommendedName>
        <fullName evidence="3">Leucine rich repeat variant</fullName>
    </recommendedName>
</protein>
<dbReference type="SUPFAM" id="SSF48371">
    <property type="entry name" value="ARM repeat"/>
    <property type="match status" value="1"/>
</dbReference>
<accession>A0ABU4KJ58</accession>